<dbReference type="AlphaFoldDB" id="A0A0P0Z0L7"/>
<accession>A0A0P0Z0L7</accession>
<dbReference type="OrthoDB" id="8005471at2"/>
<proteinExistence type="predicted"/>
<sequence length="92" mass="9908">MMTTVQRQENGSSNLRVLISNTAANMISSLYPFDKSKANAVRAKVQSSVLNPAKIKRIVGVDNAFVARAGDLRVVFKNEGDSVVITSVVAKN</sequence>
<protein>
    <submittedName>
        <fullName evidence="1">Adenylosuccinate synthetase</fullName>
    </submittedName>
</protein>
<evidence type="ECO:0000313" key="1">
    <source>
        <dbReference type="EMBL" id="BAT27394.1"/>
    </source>
</evidence>
<organism evidence="1">
    <name type="scientific">Aureimonas frigidaquae</name>
    <dbReference type="NCBI Taxonomy" id="424757"/>
    <lineage>
        <taxon>Bacteria</taxon>
        <taxon>Pseudomonadati</taxon>
        <taxon>Pseudomonadota</taxon>
        <taxon>Alphaproteobacteria</taxon>
        <taxon>Hyphomicrobiales</taxon>
        <taxon>Aurantimonadaceae</taxon>
        <taxon>Aureimonas</taxon>
    </lineage>
</organism>
<name>A0A0P0Z0L7_9HYPH</name>
<dbReference type="RefSeq" id="WP_062228452.1">
    <property type="nucleotide sequence ID" value="NZ_BBWR01000012.1"/>
</dbReference>
<dbReference type="EMBL" id="LC066375">
    <property type="protein sequence ID" value="BAT27394.1"/>
    <property type="molecule type" value="Genomic_DNA"/>
</dbReference>
<reference evidence="1" key="1">
    <citation type="journal article" date="2015" name="Proc. Natl. Acad. Sci. U.S.A.">
        <title>Bacterial clade with the ribosomal RNA operon on a small plasmid rather than the chromosome.</title>
        <authorList>
            <person name="Anda M."/>
            <person name="Ohtsubo Y."/>
            <person name="Okubo T."/>
            <person name="Sugawara M."/>
            <person name="Nagata Y."/>
            <person name="Tsuda M."/>
            <person name="Minamisawa K."/>
            <person name="Mitsui H."/>
        </authorList>
    </citation>
    <scope>NUCLEOTIDE SEQUENCE</scope>
    <source>
        <strain evidence="1">JCM 14755</strain>
    </source>
</reference>